<protein>
    <submittedName>
        <fullName evidence="1">Uncharacterized protein</fullName>
    </submittedName>
</protein>
<evidence type="ECO:0000313" key="2">
    <source>
        <dbReference type="Proteomes" id="UP000425960"/>
    </source>
</evidence>
<name>A0A5K7ZJU0_9BACT</name>
<proteinExistence type="predicted"/>
<organism evidence="1 2">
    <name type="scientific">Desulfosarcina ovata subsp. sediminis</name>
    <dbReference type="NCBI Taxonomy" id="885957"/>
    <lineage>
        <taxon>Bacteria</taxon>
        <taxon>Pseudomonadati</taxon>
        <taxon>Thermodesulfobacteriota</taxon>
        <taxon>Desulfobacteria</taxon>
        <taxon>Desulfobacterales</taxon>
        <taxon>Desulfosarcinaceae</taxon>
        <taxon>Desulfosarcina</taxon>
    </lineage>
</organism>
<reference evidence="1 2" key="1">
    <citation type="submission" date="2019-11" db="EMBL/GenBank/DDBJ databases">
        <title>Comparative genomics of hydrocarbon-degrading Desulfosarcina strains.</title>
        <authorList>
            <person name="Watanabe M."/>
            <person name="Kojima H."/>
            <person name="Fukui M."/>
        </authorList>
    </citation>
    <scope>NUCLEOTIDE SEQUENCE [LARGE SCALE GENOMIC DNA]</scope>
    <source>
        <strain evidence="1 2">28bB2T</strain>
    </source>
</reference>
<dbReference type="AlphaFoldDB" id="A0A5K7ZJU0"/>
<evidence type="ECO:0000313" key="1">
    <source>
        <dbReference type="EMBL" id="BBO81151.1"/>
    </source>
</evidence>
<sequence>MQKIVHGIPGKGPWQTFATVNARGVDLQIKARGSLVSGSKEPEEGTKVCHGVLKRGSTETFAKPAYKALYINSGQCVQTSVIPLIA</sequence>
<dbReference type="KEGG" id="dov:DSCO28_17170"/>
<accession>A0A5K7ZJU0</accession>
<dbReference type="EMBL" id="AP021876">
    <property type="protein sequence ID" value="BBO81151.1"/>
    <property type="molecule type" value="Genomic_DNA"/>
</dbReference>
<gene>
    <name evidence="1" type="ORF">DSCO28_17170</name>
</gene>
<dbReference type="Proteomes" id="UP000425960">
    <property type="component" value="Chromosome"/>
</dbReference>